<comment type="similarity">
    <text evidence="2">Belongs to the cytochrome P450 family.</text>
</comment>
<protein>
    <recommendedName>
        <fullName evidence="14">Premnaspirodiene oxygenase-like</fullName>
    </recommendedName>
</protein>
<evidence type="ECO:0000256" key="7">
    <source>
        <dbReference type="ARBA" id="ARBA00023002"/>
    </source>
</evidence>
<evidence type="ECO:0000256" key="2">
    <source>
        <dbReference type="ARBA" id="ARBA00010617"/>
    </source>
</evidence>
<feature type="transmembrane region" description="Helical" evidence="11">
    <location>
        <begin position="6"/>
        <end position="22"/>
    </location>
</feature>
<dbReference type="Gene3D" id="1.10.630.10">
    <property type="entry name" value="Cytochrome P450"/>
    <property type="match status" value="1"/>
</dbReference>
<keyword evidence="3" id="KW-0349">Heme</keyword>
<keyword evidence="8" id="KW-0408">Iron</keyword>
<dbReference type="GO" id="GO:0005506">
    <property type="term" value="F:iron ion binding"/>
    <property type="evidence" value="ECO:0007669"/>
    <property type="project" value="InterPro"/>
</dbReference>
<dbReference type="EMBL" id="LIHL02000003">
    <property type="protein sequence ID" value="KAF5474962.1"/>
    <property type="molecule type" value="Genomic_DNA"/>
</dbReference>
<accession>A0A833XQL3</accession>
<reference evidence="12" key="1">
    <citation type="submission" date="2015-10" db="EMBL/GenBank/DDBJ databases">
        <authorList>
            <person name="Martinez-Garcia P.J."/>
            <person name="Crepeau M.W."/>
            <person name="Puiu D."/>
            <person name="Gonzalez-Ibeas D."/>
            <person name="Whalen J."/>
            <person name="Stevens K."/>
            <person name="Paul R."/>
            <person name="Butterfield T."/>
            <person name="Britton M."/>
            <person name="Reagan R."/>
            <person name="Chakraborty S."/>
            <person name="Walawage S.L."/>
            <person name="Vasquez-Gross H.A."/>
            <person name="Cardeno C."/>
            <person name="Famula R."/>
            <person name="Pratt K."/>
            <person name="Kuruganti S."/>
            <person name="Aradhya M.K."/>
            <person name="Leslie C.A."/>
            <person name="Dandekar A.M."/>
            <person name="Salzberg S.L."/>
            <person name="Wegrzyn J.L."/>
            <person name="Langley C.H."/>
            <person name="Neale D.B."/>
        </authorList>
    </citation>
    <scope>NUCLEOTIDE SEQUENCE</scope>
    <source>
        <tissue evidence="12">Leaves</tissue>
    </source>
</reference>
<dbReference type="Pfam" id="PF00067">
    <property type="entry name" value="p450"/>
    <property type="match status" value="1"/>
</dbReference>
<dbReference type="GO" id="GO:0004497">
    <property type="term" value="F:monooxygenase activity"/>
    <property type="evidence" value="ECO:0007669"/>
    <property type="project" value="InterPro"/>
</dbReference>
<dbReference type="PANTHER" id="PTHR47955">
    <property type="entry name" value="CYTOCHROME P450 FAMILY 71 PROTEIN"/>
    <property type="match status" value="1"/>
</dbReference>
<evidence type="ECO:0000256" key="1">
    <source>
        <dbReference type="ARBA" id="ARBA00004370"/>
    </source>
</evidence>
<dbReference type="Proteomes" id="UP000619265">
    <property type="component" value="Unassembled WGS sequence"/>
</dbReference>
<evidence type="ECO:0000313" key="13">
    <source>
        <dbReference type="Proteomes" id="UP000619265"/>
    </source>
</evidence>
<keyword evidence="10 11" id="KW-0472">Membrane</keyword>
<proteinExistence type="inferred from homology"/>
<dbReference type="Gramene" id="Jr03_12780_p1">
    <property type="protein sequence ID" value="cds.Jr03_12780_p1"/>
    <property type="gene ID" value="Jr03_12780"/>
</dbReference>
<keyword evidence="9" id="KW-0503">Monooxygenase</keyword>
<dbReference type="AlphaFoldDB" id="A0A833XQL3"/>
<dbReference type="GO" id="GO:0016705">
    <property type="term" value="F:oxidoreductase activity, acting on paired donors, with incorporation or reduction of molecular oxygen"/>
    <property type="evidence" value="ECO:0007669"/>
    <property type="project" value="InterPro"/>
</dbReference>
<evidence type="ECO:0000256" key="9">
    <source>
        <dbReference type="ARBA" id="ARBA00023033"/>
    </source>
</evidence>
<dbReference type="InterPro" id="IPR036396">
    <property type="entry name" value="Cyt_P450_sf"/>
</dbReference>
<evidence type="ECO:0000256" key="10">
    <source>
        <dbReference type="ARBA" id="ARBA00023136"/>
    </source>
</evidence>
<dbReference type="InterPro" id="IPR001128">
    <property type="entry name" value="Cyt_P450"/>
</dbReference>
<keyword evidence="5" id="KW-0479">Metal-binding</keyword>
<evidence type="ECO:0000256" key="4">
    <source>
        <dbReference type="ARBA" id="ARBA00022692"/>
    </source>
</evidence>
<dbReference type="GO" id="GO:0020037">
    <property type="term" value="F:heme binding"/>
    <property type="evidence" value="ECO:0007669"/>
    <property type="project" value="InterPro"/>
</dbReference>
<evidence type="ECO:0000256" key="11">
    <source>
        <dbReference type="SAM" id="Phobius"/>
    </source>
</evidence>
<evidence type="ECO:0000256" key="6">
    <source>
        <dbReference type="ARBA" id="ARBA00022989"/>
    </source>
</evidence>
<dbReference type="PANTHER" id="PTHR47955:SF9">
    <property type="entry name" value="PREMNASPIRODIENE OXYGENASE-LIKE"/>
    <property type="match status" value="1"/>
</dbReference>
<evidence type="ECO:0000256" key="3">
    <source>
        <dbReference type="ARBA" id="ARBA00022617"/>
    </source>
</evidence>
<comment type="caution">
    <text evidence="12">The sequence shown here is derived from an EMBL/GenBank/DDBJ whole genome shotgun (WGS) entry which is preliminary data.</text>
</comment>
<sequence length="196" mass="22400">MLQYSLPLITTFLLLLPLIWLLKRCRRSSKVQKLPSGPRKLPLIGNLHNLFGSLPHHALRELAGKYGPLMHLQLGEVSAVVATSPRIAREFLQTHDLALGKRQEVFAAKTLTYDGSDIVLSPFGDYWRQMRKVCVMELLSAKRVQSFSSLREVEKFLRVITGTRTKVEEIHRKLDKILENIIHEHKENQKSAAISE</sequence>
<keyword evidence="6 11" id="KW-1133">Transmembrane helix</keyword>
<keyword evidence="7" id="KW-0560">Oxidoreductase</keyword>
<evidence type="ECO:0000313" key="12">
    <source>
        <dbReference type="EMBL" id="KAF5474962.1"/>
    </source>
</evidence>
<dbReference type="SUPFAM" id="SSF48264">
    <property type="entry name" value="Cytochrome P450"/>
    <property type="match status" value="1"/>
</dbReference>
<reference evidence="12" key="2">
    <citation type="submission" date="2020-03" db="EMBL/GenBank/DDBJ databases">
        <title>Walnut 2.0.</title>
        <authorList>
            <person name="Marrano A."/>
            <person name="Britton M."/>
            <person name="Zimin A.V."/>
            <person name="Zaini P.A."/>
            <person name="Workman R."/>
            <person name="Puiu D."/>
            <person name="Bianco L."/>
            <person name="Allen B.J."/>
            <person name="Troggio M."/>
            <person name="Leslie C.A."/>
            <person name="Timp W."/>
            <person name="Dendekar A."/>
            <person name="Salzberg S.L."/>
            <person name="Neale D.B."/>
        </authorList>
    </citation>
    <scope>NUCLEOTIDE SEQUENCE</scope>
    <source>
        <tissue evidence="12">Leaves</tissue>
    </source>
</reference>
<feature type="non-terminal residue" evidence="12">
    <location>
        <position position="1"/>
    </location>
</feature>
<evidence type="ECO:0000256" key="5">
    <source>
        <dbReference type="ARBA" id="ARBA00022723"/>
    </source>
</evidence>
<organism evidence="12 13">
    <name type="scientific">Juglans regia</name>
    <name type="common">English walnut</name>
    <dbReference type="NCBI Taxonomy" id="51240"/>
    <lineage>
        <taxon>Eukaryota</taxon>
        <taxon>Viridiplantae</taxon>
        <taxon>Streptophyta</taxon>
        <taxon>Embryophyta</taxon>
        <taxon>Tracheophyta</taxon>
        <taxon>Spermatophyta</taxon>
        <taxon>Magnoliopsida</taxon>
        <taxon>eudicotyledons</taxon>
        <taxon>Gunneridae</taxon>
        <taxon>Pentapetalae</taxon>
        <taxon>rosids</taxon>
        <taxon>fabids</taxon>
        <taxon>Fagales</taxon>
        <taxon>Juglandaceae</taxon>
        <taxon>Juglans</taxon>
    </lineage>
</organism>
<comment type="subcellular location">
    <subcellularLocation>
        <location evidence="1">Membrane</location>
    </subcellularLocation>
</comment>
<keyword evidence="4 11" id="KW-0812">Transmembrane</keyword>
<evidence type="ECO:0000256" key="8">
    <source>
        <dbReference type="ARBA" id="ARBA00023004"/>
    </source>
</evidence>
<name>A0A833XQL3_JUGRE</name>
<gene>
    <name evidence="12" type="ORF">F2P56_006814</name>
</gene>
<evidence type="ECO:0008006" key="14">
    <source>
        <dbReference type="Google" id="ProtNLM"/>
    </source>
</evidence>